<dbReference type="Proteomes" id="UP000196594">
    <property type="component" value="Unassembled WGS sequence"/>
</dbReference>
<dbReference type="InterPro" id="IPR037208">
    <property type="entry name" value="Spo0E-like_sf"/>
</dbReference>
<name>A0ABX3ZDZ5_9BACL</name>
<reference evidence="1 2" key="1">
    <citation type="journal article" date="2017" name="Int. J. Syst. Evol. Microbiol.">
        <title>Solibacillus kalamii sp. nov., isolated from a high-efficiency particulate arrestance filter system used in the International Space Station.</title>
        <authorList>
            <person name="Checinska Sielaff A."/>
            <person name="Kumar R.M."/>
            <person name="Pal D."/>
            <person name="Mayilraj S."/>
            <person name="Venkateswaran K."/>
        </authorList>
    </citation>
    <scope>NUCLEOTIDE SEQUENCE [LARGE SCALE GENOMIC DNA]</scope>
    <source>
        <strain evidence="1 2">ISSFR-015</strain>
    </source>
</reference>
<protein>
    <submittedName>
        <fullName evidence="1">Aspartyl-phosphate phosphatase Spo0E family protein</fullName>
    </submittedName>
</protein>
<dbReference type="RefSeq" id="WP_014824333.1">
    <property type="nucleotide sequence ID" value="NZ_JAFBEY010000009.1"/>
</dbReference>
<dbReference type="SUPFAM" id="SSF140500">
    <property type="entry name" value="BAS1536-like"/>
    <property type="match status" value="1"/>
</dbReference>
<organism evidence="1 2">
    <name type="scientific">Solibacillus kalamii</name>
    <dbReference type="NCBI Taxonomy" id="1748298"/>
    <lineage>
        <taxon>Bacteria</taxon>
        <taxon>Bacillati</taxon>
        <taxon>Bacillota</taxon>
        <taxon>Bacilli</taxon>
        <taxon>Bacillales</taxon>
        <taxon>Caryophanaceae</taxon>
        <taxon>Solibacillus</taxon>
    </lineage>
</organism>
<dbReference type="Gene3D" id="4.10.280.10">
    <property type="entry name" value="Helix-loop-helix DNA-binding domain"/>
    <property type="match status" value="1"/>
</dbReference>
<dbReference type="Pfam" id="PF09388">
    <property type="entry name" value="SpoOE-like"/>
    <property type="match status" value="1"/>
</dbReference>
<evidence type="ECO:0000313" key="1">
    <source>
        <dbReference type="EMBL" id="OUZ37919.1"/>
    </source>
</evidence>
<dbReference type="InterPro" id="IPR036638">
    <property type="entry name" value="HLH_DNA-bd_sf"/>
</dbReference>
<dbReference type="EMBL" id="NHNT01000012">
    <property type="protein sequence ID" value="OUZ37919.1"/>
    <property type="molecule type" value="Genomic_DNA"/>
</dbReference>
<dbReference type="InterPro" id="IPR018540">
    <property type="entry name" value="Spo0E-like"/>
</dbReference>
<gene>
    <name evidence="1" type="ORF">CBM15_15700</name>
</gene>
<proteinExistence type="predicted"/>
<keyword evidence="2" id="KW-1185">Reference proteome</keyword>
<accession>A0ABX3ZDZ5</accession>
<evidence type="ECO:0000313" key="2">
    <source>
        <dbReference type="Proteomes" id="UP000196594"/>
    </source>
</evidence>
<sequence>MRFLFFKKIFRLRLRIRIESKRKDMYKKANDLGFTHPEVVHCSQELDELLNKYSDTAA</sequence>
<comment type="caution">
    <text evidence="1">The sequence shown here is derived from an EMBL/GenBank/DDBJ whole genome shotgun (WGS) entry which is preliminary data.</text>
</comment>